<evidence type="ECO:0000256" key="2">
    <source>
        <dbReference type="ARBA" id="ARBA00022679"/>
    </source>
</evidence>
<dbReference type="PANTHER" id="PTHR30307:SF0">
    <property type="entry name" value="S-ADENOSYLMETHIONINE:TRNA RIBOSYLTRANSFERASE-ISOMERASE"/>
    <property type="match status" value="1"/>
</dbReference>
<dbReference type="RefSeq" id="WP_068847163.1">
    <property type="nucleotide sequence ID" value="NZ_LYDR01000063.1"/>
</dbReference>
<dbReference type="PANTHER" id="PTHR30307">
    <property type="entry name" value="S-ADENOSYLMETHIONINE:TRNA RIBOSYLTRANSFERASE-ISOMERASE"/>
    <property type="match status" value="1"/>
</dbReference>
<dbReference type="InterPro" id="IPR042118">
    <property type="entry name" value="QueA_dom1"/>
</dbReference>
<evidence type="ECO:0000256" key="4">
    <source>
        <dbReference type="ARBA" id="ARBA00022785"/>
    </source>
</evidence>
<dbReference type="OrthoDB" id="9805933at2"/>
<dbReference type="Proteomes" id="UP000094828">
    <property type="component" value="Unassembled WGS sequence"/>
</dbReference>
<organism evidence="6 7">
    <name type="scientific">Planctopirus hydrillae</name>
    <dbReference type="NCBI Taxonomy" id="1841610"/>
    <lineage>
        <taxon>Bacteria</taxon>
        <taxon>Pseudomonadati</taxon>
        <taxon>Planctomycetota</taxon>
        <taxon>Planctomycetia</taxon>
        <taxon>Planctomycetales</taxon>
        <taxon>Planctomycetaceae</taxon>
        <taxon>Planctopirus</taxon>
    </lineage>
</organism>
<dbReference type="HAMAP" id="MF_00113">
    <property type="entry name" value="QueA"/>
    <property type="match status" value="1"/>
</dbReference>
<evidence type="ECO:0000256" key="5">
    <source>
        <dbReference type="HAMAP-Rule" id="MF_00113"/>
    </source>
</evidence>
<sequence>MSSSPDFESLSTYDYELPPELIAQHPLPERDASRMLVIHRSKGTIEHRFIKELPLFLKPNDLIVVNNSKVVPARLQGVRASTGGKWEGLFLGVTTSGEWQIIGQTRGRLVAGEWITIPVPATHIENAASRQNSDLQLQLIERGEGGIWKASPQSEISTWDLLEQYGSMPLPPYIHRDDEEAEDRVRYQTIFSGPQGSVAAPTAGLHFTPALRDRCAASGAKFAEVTLHVGMGTFRPVSSERIAEHQMHTETCELSEDVAQKIRSTKSEGGRVLVIGTTSARTLESAARKVGVGLPWQGETNLFLRPPCEFLQVEALLTNFHVPKSTLLMLVCAMAGYDLTMQAYKEAVEQRYRFLSYGDCMLIL</sequence>
<keyword evidence="4 5" id="KW-0671">Queuosine biosynthesis</keyword>
<comment type="subcellular location">
    <subcellularLocation>
        <location evidence="5">Cytoplasm</location>
    </subcellularLocation>
</comment>
<comment type="function">
    <text evidence="5">Transfers and isomerizes the ribose moiety from AdoMet to the 7-aminomethyl group of 7-deazaguanine (preQ1-tRNA) to give epoxyqueuosine (oQ-tRNA).</text>
</comment>
<keyword evidence="3 5" id="KW-0949">S-adenosyl-L-methionine</keyword>
<evidence type="ECO:0000256" key="3">
    <source>
        <dbReference type="ARBA" id="ARBA00022691"/>
    </source>
</evidence>
<dbReference type="Pfam" id="PF02547">
    <property type="entry name" value="Queuosine_synth"/>
    <property type="match status" value="1"/>
</dbReference>
<keyword evidence="6" id="KW-0413">Isomerase</keyword>
<dbReference type="UniPathway" id="UPA00392"/>
<keyword evidence="2 5" id="KW-0808">Transferase</keyword>
<gene>
    <name evidence="5" type="primary">queA</name>
    <name evidence="6" type="ORF">A6X21_20090</name>
</gene>
<comment type="similarity">
    <text evidence="5">Belongs to the QueA family.</text>
</comment>
<reference evidence="6 7" key="1">
    <citation type="submission" date="2016-05" db="EMBL/GenBank/DDBJ databases">
        <title>Genomic and physiological characterization of Planctopirus sp. isolated from fresh water lake.</title>
        <authorList>
            <person name="Subhash Y."/>
            <person name="Ramana C."/>
        </authorList>
    </citation>
    <scope>NUCLEOTIDE SEQUENCE [LARGE SCALE GENOMIC DNA]</scope>
    <source>
        <strain evidence="6 7">JC280</strain>
    </source>
</reference>
<keyword evidence="7" id="KW-1185">Reference proteome</keyword>
<dbReference type="InterPro" id="IPR003699">
    <property type="entry name" value="QueA"/>
</dbReference>
<comment type="catalytic activity">
    <reaction evidence="5">
        <text>7-aminomethyl-7-carbaguanosine(34) in tRNA + S-adenosyl-L-methionine = epoxyqueuosine(34) in tRNA + adenine + L-methionine + 2 H(+)</text>
        <dbReference type="Rhea" id="RHEA:32155"/>
        <dbReference type="Rhea" id="RHEA-COMP:10342"/>
        <dbReference type="Rhea" id="RHEA-COMP:18582"/>
        <dbReference type="ChEBI" id="CHEBI:15378"/>
        <dbReference type="ChEBI" id="CHEBI:16708"/>
        <dbReference type="ChEBI" id="CHEBI:57844"/>
        <dbReference type="ChEBI" id="CHEBI:59789"/>
        <dbReference type="ChEBI" id="CHEBI:82833"/>
        <dbReference type="ChEBI" id="CHEBI:194443"/>
        <dbReference type="EC" id="2.4.99.17"/>
    </reaction>
</comment>
<dbReference type="InterPro" id="IPR042119">
    <property type="entry name" value="QueA_dom2"/>
</dbReference>
<keyword evidence="1 5" id="KW-0963">Cytoplasm</keyword>
<dbReference type="EMBL" id="LYDR01000063">
    <property type="protein sequence ID" value="ODA32652.1"/>
    <property type="molecule type" value="Genomic_DNA"/>
</dbReference>
<dbReference type="SUPFAM" id="SSF111337">
    <property type="entry name" value="QueA-like"/>
    <property type="match status" value="1"/>
</dbReference>
<protein>
    <recommendedName>
        <fullName evidence="5">S-adenosylmethionine:tRNA ribosyltransferase-isomerase</fullName>
        <ecNumber evidence="5">2.4.99.17</ecNumber>
    </recommendedName>
    <alternativeName>
        <fullName evidence="5">Queuosine biosynthesis protein QueA</fullName>
    </alternativeName>
</protein>
<evidence type="ECO:0000313" key="6">
    <source>
        <dbReference type="EMBL" id="ODA32652.1"/>
    </source>
</evidence>
<dbReference type="Gene3D" id="2.40.10.240">
    <property type="entry name" value="QueA-like"/>
    <property type="match status" value="1"/>
</dbReference>
<evidence type="ECO:0000313" key="7">
    <source>
        <dbReference type="Proteomes" id="UP000094828"/>
    </source>
</evidence>
<dbReference type="NCBIfam" id="NF001140">
    <property type="entry name" value="PRK00147.1"/>
    <property type="match status" value="1"/>
</dbReference>
<dbReference type="GO" id="GO:0005737">
    <property type="term" value="C:cytoplasm"/>
    <property type="evidence" value="ECO:0007669"/>
    <property type="project" value="UniProtKB-SubCell"/>
</dbReference>
<dbReference type="STRING" id="1841610.A6X21_20090"/>
<dbReference type="EC" id="2.4.99.17" evidence="5"/>
<dbReference type="GO" id="GO:0008616">
    <property type="term" value="P:tRNA queuosine(34) biosynthetic process"/>
    <property type="evidence" value="ECO:0007669"/>
    <property type="project" value="UniProtKB-UniRule"/>
</dbReference>
<accession>A0A1C3EHD2</accession>
<dbReference type="AlphaFoldDB" id="A0A1C3EHD2"/>
<comment type="subunit">
    <text evidence="5">Monomer.</text>
</comment>
<dbReference type="GO" id="GO:0051075">
    <property type="term" value="F:S-adenosylmethionine:tRNA ribosyltransferase-isomerase activity"/>
    <property type="evidence" value="ECO:0007669"/>
    <property type="project" value="UniProtKB-EC"/>
</dbReference>
<dbReference type="InterPro" id="IPR036100">
    <property type="entry name" value="QueA_sf"/>
</dbReference>
<evidence type="ECO:0000256" key="1">
    <source>
        <dbReference type="ARBA" id="ARBA00022490"/>
    </source>
</evidence>
<name>A0A1C3EHD2_9PLAN</name>
<dbReference type="NCBIfam" id="TIGR00113">
    <property type="entry name" value="queA"/>
    <property type="match status" value="1"/>
</dbReference>
<comment type="pathway">
    <text evidence="5">tRNA modification; tRNA-queuosine biosynthesis.</text>
</comment>
<dbReference type="Gene3D" id="3.40.1780.10">
    <property type="entry name" value="QueA-like"/>
    <property type="match status" value="1"/>
</dbReference>
<proteinExistence type="inferred from homology"/>
<comment type="caution">
    <text evidence="6">The sequence shown here is derived from an EMBL/GenBank/DDBJ whole genome shotgun (WGS) entry which is preliminary data.</text>
</comment>